<dbReference type="AlphaFoldDB" id="A0A3S0VMZ6"/>
<evidence type="ECO:0000259" key="8">
    <source>
        <dbReference type="Pfam" id="PF04239"/>
    </source>
</evidence>
<feature type="domain" description="YetF C-terminal" evidence="8">
    <location>
        <begin position="89"/>
        <end position="162"/>
    </location>
</feature>
<evidence type="ECO:0000256" key="3">
    <source>
        <dbReference type="ARBA" id="ARBA00022475"/>
    </source>
</evidence>
<dbReference type="OrthoDB" id="9793799at2"/>
<dbReference type="Pfam" id="PF04239">
    <property type="entry name" value="DUF421"/>
    <property type="match status" value="1"/>
</dbReference>
<comment type="subcellular location">
    <subcellularLocation>
        <location evidence="1">Cell membrane</location>
        <topology evidence="1">Multi-pass membrane protein</topology>
    </subcellularLocation>
</comment>
<protein>
    <submittedName>
        <fullName evidence="9">DUF421 domain-containing protein</fullName>
    </submittedName>
</protein>
<keyword evidence="4 7" id="KW-0812">Transmembrane</keyword>
<proteinExistence type="inferred from homology"/>
<feature type="transmembrane region" description="Helical" evidence="7">
    <location>
        <begin position="15"/>
        <end position="32"/>
    </location>
</feature>
<keyword evidence="5 7" id="KW-1133">Transmembrane helix</keyword>
<dbReference type="PANTHER" id="PTHR34582:SF6">
    <property type="entry name" value="UPF0702 TRANSMEMBRANE PROTEIN YCAP"/>
    <property type="match status" value="1"/>
</dbReference>
<accession>A0A3S0VMZ6</accession>
<keyword evidence="6 7" id="KW-0472">Membrane</keyword>
<dbReference type="GO" id="GO:0005886">
    <property type="term" value="C:plasma membrane"/>
    <property type="evidence" value="ECO:0007669"/>
    <property type="project" value="UniProtKB-SubCell"/>
</dbReference>
<evidence type="ECO:0000313" key="9">
    <source>
        <dbReference type="EMBL" id="RUQ85322.1"/>
    </source>
</evidence>
<dbReference type="InterPro" id="IPR023090">
    <property type="entry name" value="UPF0702_alpha/beta_dom_sf"/>
</dbReference>
<feature type="transmembrane region" description="Helical" evidence="7">
    <location>
        <begin position="44"/>
        <end position="61"/>
    </location>
</feature>
<evidence type="ECO:0000256" key="1">
    <source>
        <dbReference type="ARBA" id="ARBA00004651"/>
    </source>
</evidence>
<evidence type="ECO:0000256" key="2">
    <source>
        <dbReference type="ARBA" id="ARBA00006448"/>
    </source>
</evidence>
<dbReference type="EMBL" id="RZGR01000017">
    <property type="protein sequence ID" value="RUQ85322.1"/>
    <property type="molecule type" value="Genomic_DNA"/>
</dbReference>
<gene>
    <name evidence="9" type="ORF">EKM59_06695</name>
</gene>
<name>A0A3S0VMZ6_9GAMM</name>
<organism evidence="9 10">
    <name type="scientific">Legionella septentrionalis</name>
    <dbReference type="NCBI Taxonomy" id="2498109"/>
    <lineage>
        <taxon>Bacteria</taxon>
        <taxon>Pseudomonadati</taxon>
        <taxon>Pseudomonadota</taxon>
        <taxon>Gammaproteobacteria</taxon>
        <taxon>Legionellales</taxon>
        <taxon>Legionellaceae</taxon>
        <taxon>Legionella</taxon>
    </lineage>
</organism>
<comment type="similarity">
    <text evidence="2">Belongs to the UPF0702 family.</text>
</comment>
<keyword evidence="10" id="KW-1185">Reference proteome</keyword>
<comment type="caution">
    <text evidence="9">The sequence shown here is derived from an EMBL/GenBank/DDBJ whole genome shotgun (WGS) entry which is preliminary data.</text>
</comment>
<evidence type="ECO:0000256" key="6">
    <source>
        <dbReference type="ARBA" id="ARBA00023136"/>
    </source>
</evidence>
<dbReference type="InterPro" id="IPR007353">
    <property type="entry name" value="DUF421"/>
</dbReference>
<dbReference type="Gene3D" id="3.30.240.20">
    <property type="entry name" value="bsu07140 like domains"/>
    <property type="match status" value="1"/>
</dbReference>
<dbReference type="Proteomes" id="UP000288012">
    <property type="component" value="Unassembled WGS sequence"/>
</dbReference>
<evidence type="ECO:0000313" key="10">
    <source>
        <dbReference type="Proteomes" id="UP000288012"/>
    </source>
</evidence>
<dbReference type="PANTHER" id="PTHR34582">
    <property type="entry name" value="UPF0702 TRANSMEMBRANE PROTEIN YCAP"/>
    <property type="match status" value="1"/>
</dbReference>
<dbReference type="RefSeq" id="WP_126953657.1">
    <property type="nucleotide sequence ID" value="NZ_RZGR01000017.1"/>
</dbReference>
<evidence type="ECO:0000256" key="4">
    <source>
        <dbReference type="ARBA" id="ARBA00022692"/>
    </source>
</evidence>
<feature type="transmembrane region" description="Helical" evidence="7">
    <location>
        <begin position="67"/>
        <end position="88"/>
    </location>
</feature>
<evidence type="ECO:0000256" key="5">
    <source>
        <dbReference type="ARBA" id="ARBA00022989"/>
    </source>
</evidence>
<keyword evidence="3" id="KW-1003">Cell membrane</keyword>
<reference evidence="9 10" key="1">
    <citation type="submission" date="2018-12" db="EMBL/GenBank/DDBJ databases">
        <title>Legionella sp,whole genome shotgun sequence.</title>
        <authorList>
            <person name="Wu H."/>
        </authorList>
    </citation>
    <scope>NUCLEOTIDE SEQUENCE [LARGE SCALE GENOMIC DNA]</scope>
    <source>
        <strain evidence="10">km714</strain>
    </source>
</reference>
<evidence type="ECO:0000256" key="7">
    <source>
        <dbReference type="SAM" id="Phobius"/>
    </source>
</evidence>
<sequence>MGKFLGLHEILDYDLYLRGIFITLYAIVIFRMNLSRLYGNHTPLDFIIYIILGAILGEAIVNNLPLLPSILVCSLIVLLYRALAYITYKSHTIGKYIKGDKVPIIRDGKYIKKNLQCCRITPNDILQALRLQYGINTIKSVKHAMLERGGQISFQMKPTSHKKSNSTAK</sequence>